<evidence type="ECO:0000313" key="8">
    <source>
        <dbReference type="EMBL" id="EEF80319.1"/>
    </source>
</evidence>
<evidence type="ECO:0000313" key="13">
    <source>
        <dbReference type="Proteomes" id="UP000004679"/>
    </source>
</evidence>
<dbReference type="EMBL" id="GG657904">
    <property type="protein sequence ID" value="EEF78885.1"/>
    <property type="molecule type" value="Genomic_DNA"/>
</dbReference>
<gene>
    <name evidence="7" type="ORF">MDMS009_1171</name>
    <name evidence="8" type="ORF">MDMS009_1215</name>
    <name evidence="6" type="ORF">MDMS009_1318</name>
    <name evidence="5" type="ORF">MDMS009_1631</name>
    <name evidence="4" type="ORF">MDMS009_2289</name>
    <name evidence="3" type="ORF">MDMS009_2465</name>
    <name evidence="2" type="ORF">MDMS009_2629</name>
    <name evidence="1" type="ORF">MDMS009_2936</name>
    <name evidence="12" type="ORF">MDMS009_338</name>
    <name evidence="11" type="ORF">MDMS009_588</name>
    <name evidence="10" type="ORF">MDMS009_865</name>
    <name evidence="9" type="ORF">MDMS009_975</name>
</gene>
<dbReference type="EMBL" id="GG657884">
    <property type="protein sequence ID" value="EEF81018.1"/>
    <property type="molecule type" value="Genomic_DNA"/>
</dbReference>
<dbReference type="EMBL" id="GG657893">
    <property type="protein sequence ID" value="EEF80362.1"/>
    <property type="molecule type" value="Genomic_DNA"/>
</dbReference>
<dbReference type="EMBL" id="GG657896">
    <property type="protein sequence ID" value="EEF80161.1"/>
    <property type="molecule type" value="Genomic_DNA"/>
</dbReference>
<evidence type="ECO:0000313" key="3">
    <source>
        <dbReference type="EMBL" id="EEF78948.1"/>
    </source>
</evidence>
<evidence type="ECO:0000313" key="11">
    <source>
        <dbReference type="EMBL" id="EEF80861.1"/>
    </source>
</evidence>
<dbReference type="RefSeq" id="WP_008290129.1">
    <property type="nucleotide sequence ID" value="NZ_GG657884.1"/>
</dbReference>
<dbReference type="EMBL" id="GG657895">
    <property type="protein sequence ID" value="EEF80319.1"/>
    <property type="molecule type" value="Genomic_DNA"/>
</dbReference>
<evidence type="ECO:0000313" key="10">
    <source>
        <dbReference type="EMBL" id="EEF80540.1"/>
    </source>
</evidence>
<evidence type="ECO:0000313" key="4">
    <source>
        <dbReference type="EMBL" id="EEF79029.1"/>
    </source>
</evidence>
<dbReference type="InterPro" id="IPR018755">
    <property type="entry name" value="Phage_Mu_Gp48"/>
</dbReference>
<dbReference type="EMBL" id="GG657895">
    <property type="protein sequence ID" value="EEF80275.1"/>
    <property type="molecule type" value="Genomic_DNA"/>
</dbReference>
<dbReference type="EMBL" id="GG657907">
    <property type="protein sequence ID" value="EEF78392.1"/>
    <property type="molecule type" value="Genomic_DNA"/>
</dbReference>
<keyword evidence="13" id="KW-1185">Reference proteome</keyword>
<dbReference type="EMBL" id="GG657892">
    <property type="protein sequence ID" value="EEF80540.1"/>
    <property type="molecule type" value="Genomic_DNA"/>
</dbReference>
<organism evidence="12 13">
    <name type="scientific">Methylophaga thiooxydans DMS010</name>
    <dbReference type="NCBI Taxonomy" id="637616"/>
    <lineage>
        <taxon>Bacteria</taxon>
        <taxon>Pseudomonadati</taxon>
        <taxon>Pseudomonadota</taxon>
        <taxon>Gammaproteobacteria</taxon>
        <taxon>Thiotrichales</taxon>
        <taxon>Piscirickettsiaceae</taxon>
        <taxon>Methylophaga</taxon>
    </lineage>
</organism>
<reference evidence="12 13" key="2">
    <citation type="journal article" date="2011" name="J. Bacteriol.">
        <title>Draft genome sequence of the chemolithoheterotrophic, halophilic methylotroph Methylophaga thiooxydans DMS010.</title>
        <authorList>
            <person name="Boden R."/>
            <person name="Ferriera S."/>
            <person name="Johnson J."/>
            <person name="Kelly D.P."/>
            <person name="Murrell J.C."/>
            <person name="Schafer H."/>
        </authorList>
    </citation>
    <scope>NUCLEOTIDE SEQUENCE [LARGE SCALE GENOMIC DNA]</scope>
    <source>
        <strain evidence="12 13">DMS010</strain>
    </source>
</reference>
<dbReference type="OrthoDB" id="6592844at2"/>
<evidence type="ECO:0000313" key="2">
    <source>
        <dbReference type="EMBL" id="EEF78885.1"/>
    </source>
</evidence>
<evidence type="ECO:0000313" key="5">
    <source>
        <dbReference type="EMBL" id="EEF79693.1"/>
    </source>
</evidence>
<name>C0N2F0_9GAMM</name>
<dbReference type="EMBL" id="GG657903">
    <property type="protein sequence ID" value="EEF78948.1"/>
    <property type="molecule type" value="Genomic_DNA"/>
</dbReference>
<reference evidence="12" key="1">
    <citation type="submission" date="2008-01" db="EMBL/GenBank/DDBJ databases">
        <authorList>
            <person name="Schaefer H."/>
            <person name="Ferriera S."/>
            <person name="Johnson J."/>
            <person name="Kravitz S."/>
            <person name="Beeson K."/>
            <person name="Sutton G."/>
            <person name="Rogers Y.-H."/>
            <person name="Friedman R."/>
            <person name="Frazier M."/>
            <person name="Venter J.C."/>
        </authorList>
    </citation>
    <scope>NUCLEOTIDE SEQUENCE</scope>
    <source>
        <strain evidence="12">DMS010</strain>
    </source>
</reference>
<evidence type="ECO:0008006" key="14">
    <source>
        <dbReference type="Google" id="ProtNLM"/>
    </source>
</evidence>
<dbReference type="EMBL" id="GG657900">
    <property type="protein sequence ID" value="EEF79029.1"/>
    <property type="molecule type" value="Genomic_DNA"/>
</dbReference>
<evidence type="ECO:0000313" key="1">
    <source>
        <dbReference type="EMBL" id="EEF78392.1"/>
    </source>
</evidence>
<proteinExistence type="predicted"/>
<dbReference type="EMBL" id="GG657888">
    <property type="protein sequence ID" value="EEF80861.1"/>
    <property type="molecule type" value="Genomic_DNA"/>
</dbReference>
<dbReference type="EMBL" id="GG657898">
    <property type="protein sequence ID" value="EEF79693.1"/>
    <property type="molecule type" value="Genomic_DNA"/>
</dbReference>
<evidence type="ECO:0000313" key="7">
    <source>
        <dbReference type="EMBL" id="EEF80275.1"/>
    </source>
</evidence>
<evidence type="ECO:0000313" key="6">
    <source>
        <dbReference type="EMBL" id="EEF80161.1"/>
    </source>
</evidence>
<dbReference type="Proteomes" id="UP000004679">
    <property type="component" value="Unassembled WGS sequence"/>
</dbReference>
<dbReference type="AlphaFoldDB" id="C0N2F0"/>
<evidence type="ECO:0000313" key="9">
    <source>
        <dbReference type="EMBL" id="EEF80362.1"/>
    </source>
</evidence>
<dbReference type="Pfam" id="PF10076">
    <property type="entry name" value="Phage_Mu_Gp48"/>
    <property type="match status" value="1"/>
</dbReference>
<sequence>MAIKTQQYLTMLMALMPRGLLWDDLQHDPDFIGLFESTAEELAILHAREDDLLDEADPRTTYEMLNEWEAAYALPDPCVDDVQTLQQRLASLYAKVTNKGGQSIPYFIAIAESIGYQVTITEFSRWTVADRVNKPLYGQSWQFAWQVNAPEETISYWRVNGRVDEPLASWGNKRLECTLHRLKPDHTTLIFSYGG</sequence>
<evidence type="ECO:0000313" key="12">
    <source>
        <dbReference type="EMBL" id="EEF81018.1"/>
    </source>
</evidence>
<accession>C0N2F0</accession>
<protein>
    <recommendedName>
        <fullName evidence="14">Phage tail protein</fullName>
    </recommendedName>
</protein>
<dbReference type="HOGENOM" id="CLU_114463_0_0_6"/>